<proteinExistence type="predicted"/>
<feature type="compositionally biased region" description="Basic and acidic residues" evidence="3">
    <location>
        <begin position="1180"/>
        <end position="1193"/>
    </location>
</feature>
<dbReference type="FunFam" id="3.80.10.10:FF:001164">
    <property type="entry name" value="GH01279p"/>
    <property type="match status" value="1"/>
</dbReference>
<feature type="compositionally biased region" description="Low complexity" evidence="3">
    <location>
        <begin position="1338"/>
        <end position="1356"/>
    </location>
</feature>
<dbReference type="InterPro" id="IPR001611">
    <property type="entry name" value="Leu-rich_rpt"/>
</dbReference>
<dbReference type="PROSITE" id="PS51450">
    <property type="entry name" value="LRR"/>
    <property type="match status" value="5"/>
</dbReference>
<dbReference type="SMART" id="SM00369">
    <property type="entry name" value="LRR_TYP"/>
    <property type="match status" value="27"/>
</dbReference>
<keyword evidence="2" id="KW-0677">Repeat</keyword>
<accession>A0A6P8YSD8</accession>
<dbReference type="GeneID" id="117646243"/>
<dbReference type="Proteomes" id="UP000515158">
    <property type="component" value="Unplaced"/>
</dbReference>
<dbReference type="SUPFAM" id="SSF52058">
    <property type="entry name" value="L domain-like"/>
    <property type="match status" value="2"/>
</dbReference>
<dbReference type="PANTHER" id="PTHR24366">
    <property type="entry name" value="IG(IMMUNOGLOBULIN) AND LRR(LEUCINE RICH REPEAT) DOMAINS"/>
    <property type="match status" value="1"/>
</dbReference>
<evidence type="ECO:0000313" key="5">
    <source>
        <dbReference type="RefSeq" id="XP_034242968.1"/>
    </source>
</evidence>
<feature type="region of interest" description="Disordered" evidence="3">
    <location>
        <begin position="1324"/>
        <end position="1371"/>
    </location>
</feature>
<dbReference type="Pfam" id="PF13855">
    <property type="entry name" value="LRR_8"/>
    <property type="match status" value="8"/>
</dbReference>
<dbReference type="InterPro" id="IPR032675">
    <property type="entry name" value="LRR_dom_sf"/>
</dbReference>
<dbReference type="SUPFAM" id="SSF52047">
    <property type="entry name" value="RNI-like"/>
    <property type="match status" value="1"/>
</dbReference>
<dbReference type="Gene3D" id="3.80.10.10">
    <property type="entry name" value="Ribonuclease Inhibitor"/>
    <property type="match status" value="6"/>
</dbReference>
<dbReference type="SMART" id="SM00368">
    <property type="entry name" value="LRR_RI"/>
    <property type="match status" value="7"/>
</dbReference>
<reference evidence="5" key="1">
    <citation type="submission" date="2025-08" db="UniProtKB">
        <authorList>
            <consortium name="RefSeq"/>
        </authorList>
    </citation>
    <scope>IDENTIFICATION</scope>
    <source>
        <tissue evidence="5">Total insect</tissue>
    </source>
</reference>
<organism evidence="5">
    <name type="scientific">Thrips palmi</name>
    <name type="common">Melon thrips</name>
    <dbReference type="NCBI Taxonomy" id="161013"/>
    <lineage>
        <taxon>Eukaryota</taxon>
        <taxon>Metazoa</taxon>
        <taxon>Ecdysozoa</taxon>
        <taxon>Arthropoda</taxon>
        <taxon>Hexapoda</taxon>
        <taxon>Insecta</taxon>
        <taxon>Pterygota</taxon>
        <taxon>Neoptera</taxon>
        <taxon>Paraneoptera</taxon>
        <taxon>Thysanoptera</taxon>
        <taxon>Terebrantia</taxon>
        <taxon>Thripoidea</taxon>
        <taxon>Thripidae</taxon>
        <taxon>Thrips</taxon>
    </lineage>
</organism>
<evidence type="ECO:0000256" key="1">
    <source>
        <dbReference type="ARBA" id="ARBA00022614"/>
    </source>
</evidence>
<dbReference type="InterPro" id="IPR003591">
    <property type="entry name" value="Leu-rich_rpt_typical-subtyp"/>
</dbReference>
<protein>
    <submittedName>
        <fullName evidence="5">Chaoptin-like</fullName>
    </submittedName>
</protein>
<dbReference type="SMART" id="SM00364">
    <property type="entry name" value="LRR_BAC"/>
    <property type="match status" value="8"/>
</dbReference>
<gene>
    <name evidence="5" type="primary">LOC117646243</name>
</gene>
<dbReference type="RefSeq" id="XP_034242968.1">
    <property type="nucleotide sequence ID" value="XM_034387077.1"/>
</dbReference>
<dbReference type="Pfam" id="PF00560">
    <property type="entry name" value="LRR_1"/>
    <property type="match status" value="1"/>
</dbReference>
<feature type="region of interest" description="Disordered" evidence="3">
    <location>
        <begin position="1157"/>
        <end position="1212"/>
    </location>
</feature>
<evidence type="ECO:0000256" key="2">
    <source>
        <dbReference type="ARBA" id="ARBA00022737"/>
    </source>
</evidence>
<sequence>MCSCAAGEVSCIGVPLHSMPALPRRALHHVEVMQSELTALEDAALAGTRTASLRLIGDGLVVIAPHALAPLAGELRSLDLSYNQLQEVPAALRPLKSLHWLSLHGNQLTALNVDWGHLRDTLASLYLGAGSLAELRHLHTLELDNNHLSVLTASSVPASLRSLSAQHNALVRVPYSLLEPGGPPRLQHLMLRGNLVRTLPRAGLRAHKALDRLDLADNNIQTLPSRCFNGTLSVRDLRLDSNSLRALPANALEGFGTARLSLASNRLEYLHPAALQGLEHSLEHLDLDGNALRVFPAEALANLTRLRSLLLANNRLSEVGGDAMAGVAGTLRALSLAGNDLHALPLAALRRCVALSHLNLGYNGIPSLHAEDLRGWGASLDTLLLASNKVASLEARAFRHAPRLRELNLSFNRLAGLHADAFLDLAALQSLEASFSLAELDRFPEDALRPLVALRWLALDNNDIRAMDSGALKTLANLEFLNLEDNLLSELPPGLFGPQHARLRELRLGGNSLRAVRTADFRGLRGLRTLVLSGNHIKVVESAALEDLPRLETLLLADNGMTKLQPGALRNLPALATLDLHRNRLQVFSLSAFVNVSRPEAPLAINASWNRVAELYSADTEGAPLYVHTLDLSHNFVAELKTKFLSGVGASLRRLHLAHNRISRLDGHVLAALQSLELLSLQDNDLVTLAPRAFQGCDMLQVLLLQRNHIDALQPEQFARMASLRVLDLSHNRLRGVPVGALEATPLERLDLSHNDLAAVPSGALAEVGGTLRWLGLAGNALQHLDGTVFVATPGLRHLDLAANKLTFLPDNVFSPLGALLSLQLGHNPLRANLAELLHYRLGRESFAEVPRLATLTLRALPLDTMEADTLQPLRLLRVLRAEAWTRLGPHGLGAVLGAAPSLKVLALSVGAKTEASPLPPHVTGTQLAEFPAALFVRLAHIPHLALDFRENGLSSMAPETFYRNSSSWERAGTTLISGGINLKGNPWVCDCSLSWLGAWLRRWLREVLQVGLSLCLCLTHWALWPADAAELSEALLVELRGQRADFQNTYALIESRLDKLEKAITNQPRVSDPAARPSPSDEETQYVLGDAESMEIIVNLGPLRAGRPLNVERRAVTPSSRRLWDQGGVDGDLVFSVPSTMGEIASSVCISITDFDDDQEPEAKPGQPPGKHPAAGPRPVEDVKKSIGEARKTVAGPAPKDSPGKAGKYSSLAHHCTAAERVSDVSPSFRAVPAPTKDVTAKNITAKDVSAKGVTTKDIPTKDAIVKDADAKVATAKDAPAVPAPMPRPASSICFSLEENEAEEAAQEARRAVGPKVSLKLPGQAQGQAYTHGPYALRGPRGSARSSSASRLSWRSPPPGSQEQCEHRGDLHRSITVAC</sequence>
<evidence type="ECO:0000313" key="4">
    <source>
        <dbReference type="Proteomes" id="UP000515158"/>
    </source>
</evidence>
<dbReference type="PANTHER" id="PTHR24366:SF170">
    <property type="entry name" value="RE50361P"/>
    <property type="match status" value="1"/>
</dbReference>
<evidence type="ECO:0000256" key="3">
    <source>
        <dbReference type="SAM" id="MobiDB-lite"/>
    </source>
</evidence>
<name>A0A6P8YSD8_THRPL</name>
<dbReference type="InParanoid" id="A0A6P8YSD8"/>
<dbReference type="OrthoDB" id="10022853at2759"/>
<keyword evidence="4" id="KW-1185">Reference proteome</keyword>
<dbReference type="KEGG" id="tpal:117646243"/>
<dbReference type="PRINTS" id="PR00019">
    <property type="entry name" value="LEURICHRPT"/>
</dbReference>
<keyword evidence="1" id="KW-0433">Leucine-rich repeat</keyword>